<gene>
    <name evidence="4" type="ORF">HK15_04375</name>
</gene>
<sequence>VYTNYTEVLSNSTLSRSFSRKGHYIPGVIPNFLNARFLYDQPDGLLEGLGGYAEVTWRDSYWLDNANRLKAPGYALFNLEIHYDPPTRFGWAHRLHWYFEVQNVANQIYIAGATNISDKLQSDGQQAGAATLMDSTGSIYAGSPRAYFGGVRIRF</sequence>
<dbReference type="Proteomes" id="UP000194999">
    <property type="component" value="Unassembled WGS sequence"/>
</dbReference>
<dbReference type="GO" id="GO:0009279">
    <property type="term" value="C:cell outer membrane"/>
    <property type="evidence" value="ECO:0007669"/>
    <property type="project" value="UniProtKB-SubCell"/>
</dbReference>
<organism evidence="4 5">
    <name type="scientific">Acetobacter orientalis</name>
    <dbReference type="NCBI Taxonomy" id="146474"/>
    <lineage>
        <taxon>Bacteria</taxon>
        <taxon>Pseudomonadati</taxon>
        <taxon>Pseudomonadota</taxon>
        <taxon>Alphaproteobacteria</taxon>
        <taxon>Acetobacterales</taxon>
        <taxon>Acetobacteraceae</taxon>
        <taxon>Acetobacter</taxon>
    </lineage>
</organism>
<keyword evidence="4" id="KW-0675">Receptor</keyword>
<keyword evidence="2" id="KW-0472">Membrane</keyword>
<dbReference type="AlphaFoldDB" id="A0A252AY30"/>
<dbReference type="InterPro" id="IPR036942">
    <property type="entry name" value="Beta-barrel_TonB_sf"/>
</dbReference>
<dbReference type="EMBL" id="JOOY01000171">
    <property type="protein sequence ID" value="OUI96709.1"/>
    <property type="molecule type" value="Genomic_DNA"/>
</dbReference>
<dbReference type="Gene3D" id="2.40.170.20">
    <property type="entry name" value="TonB-dependent receptor, beta-barrel domain"/>
    <property type="match status" value="1"/>
</dbReference>
<accession>A0A252AY30</accession>
<evidence type="ECO:0000313" key="4">
    <source>
        <dbReference type="EMBL" id="OUI96709.1"/>
    </source>
</evidence>
<evidence type="ECO:0000256" key="2">
    <source>
        <dbReference type="ARBA" id="ARBA00023136"/>
    </source>
</evidence>
<keyword evidence="3" id="KW-0998">Cell outer membrane</keyword>
<evidence type="ECO:0000256" key="3">
    <source>
        <dbReference type="ARBA" id="ARBA00023237"/>
    </source>
</evidence>
<comment type="subcellular location">
    <subcellularLocation>
        <location evidence="1">Cell outer membrane</location>
    </subcellularLocation>
</comment>
<reference evidence="4 5" key="1">
    <citation type="submission" date="2014-06" db="EMBL/GenBank/DDBJ databases">
        <authorList>
            <person name="Ju J."/>
            <person name="Zhang J."/>
        </authorList>
    </citation>
    <scope>NUCLEOTIDE SEQUENCE [LARGE SCALE GENOMIC DNA]</scope>
    <source>
        <strain evidence="4">DmW_048</strain>
    </source>
</reference>
<evidence type="ECO:0000256" key="1">
    <source>
        <dbReference type="ARBA" id="ARBA00004442"/>
    </source>
</evidence>
<feature type="non-terminal residue" evidence="4">
    <location>
        <position position="1"/>
    </location>
</feature>
<protein>
    <submittedName>
        <fullName evidence="4">TonB-dependent receptor</fullName>
    </submittedName>
</protein>
<dbReference type="SUPFAM" id="SSF56935">
    <property type="entry name" value="Porins"/>
    <property type="match status" value="1"/>
</dbReference>
<name>A0A252AY30_9PROT</name>
<evidence type="ECO:0000313" key="5">
    <source>
        <dbReference type="Proteomes" id="UP000194999"/>
    </source>
</evidence>
<comment type="caution">
    <text evidence="4">The sequence shown here is derived from an EMBL/GenBank/DDBJ whole genome shotgun (WGS) entry which is preliminary data.</text>
</comment>
<proteinExistence type="predicted"/>